<comment type="caution">
    <text evidence="1">The sequence shown here is derived from an EMBL/GenBank/DDBJ whole genome shotgun (WGS) entry which is preliminary data.</text>
</comment>
<dbReference type="Proteomes" id="UP001159363">
    <property type="component" value="Chromosome X"/>
</dbReference>
<gene>
    <name evidence="1" type="ORF">PR048_013124</name>
</gene>
<keyword evidence="2" id="KW-1185">Reference proteome</keyword>
<evidence type="ECO:0000313" key="1">
    <source>
        <dbReference type="EMBL" id="KAJ8886910.1"/>
    </source>
</evidence>
<evidence type="ECO:0000313" key="2">
    <source>
        <dbReference type="Proteomes" id="UP001159363"/>
    </source>
</evidence>
<proteinExistence type="predicted"/>
<organism evidence="1 2">
    <name type="scientific">Dryococelus australis</name>
    <dbReference type="NCBI Taxonomy" id="614101"/>
    <lineage>
        <taxon>Eukaryota</taxon>
        <taxon>Metazoa</taxon>
        <taxon>Ecdysozoa</taxon>
        <taxon>Arthropoda</taxon>
        <taxon>Hexapoda</taxon>
        <taxon>Insecta</taxon>
        <taxon>Pterygota</taxon>
        <taxon>Neoptera</taxon>
        <taxon>Polyneoptera</taxon>
        <taxon>Phasmatodea</taxon>
        <taxon>Verophasmatodea</taxon>
        <taxon>Anareolatae</taxon>
        <taxon>Phasmatidae</taxon>
        <taxon>Eurycanthinae</taxon>
        <taxon>Dryococelus</taxon>
    </lineage>
</organism>
<sequence length="159" mass="18491">MFFRINGSCFSDRKYLIALQLECVEIASRDCSSESCIRFTTWKCRCRVGLFCISKKKELEEDEKIKAEAEKKRIAEELKRTNLIKERAKISADEEKLKILKRDEEQTRKAADKLFLKANSRLKKALEGILNVKKEETEEARGGSNSVLCWKKEVESHIQ</sequence>
<accession>A0ABQ9HRL2</accession>
<dbReference type="EMBL" id="JARBHB010000004">
    <property type="protein sequence ID" value="KAJ8886910.1"/>
    <property type="molecule type" value="Genomic_DNA"/>
</dbReference>
<name>A0ABQ9HRL2_9NEOP</name>
<reference evidence="1 2" key="1">
    <citation type="submission" date="2023-02" db="EMBL/GenBank/DDBJ databases">
        <title>LHISI_Scaffold_Assembly.</title>
        <authorList>
            <person name="Stuart O.P."/>
            <person name="Cleave R."/>
            <person name="Magrath M.J.L."/>
            <person name="Mikheyev A.S."/>
        </authorList>
    </citation>
    <scope>NUCLEOTIDE SEQUENCE [LARGE SCALE GENOMIC DNA]</scope>
    <source>
        <strain evidence="1">Daus_M_001</strain>
        <tissue evidence="1">Leg muscle</tissue>
    </source>
</reference>
<protein>
    <submittedName>
        <fullName evidence="1">Uncharacterized protein</fullName>
    </submittedName>
</protein>